<dbReference type="Proteomes" id="UP001460072">
    <property type="component" value="Unassembled WGS sequence"/>
</dbReference>
<reference evidence="1 2" key="1">
    <citation type="submission" date="2024-03" db="EMBL/GenBank/DDBJ databases">
        <title>Two novel species of the genus Flavobacterium exhibiting potentially degradation of complex polysaccharides.</title>
        <authorList>
            <person name="Lian X."/>
        </authorList>
    </citation>
    <scope>NUCLEOTIDE SEQUENCE [LARGE SCALE GENOMIC DNA]</scope>
    <source>
        <strain evidence="2">j3</strain>
    </source>
</reference>
<organism evidence="1 2">
    <name type="scientific">Flavobacterium aureirubrum</name>
    <dbReference type="NCBI Taxonomy" id="3133147"/>
    <lineage>
        <taxon>Bacteria</taxon>
        <taxon>Pseudomonadati</taxon>
        <taxon>Bacteroidota</taxon>
        <taxon>Flavobacteriia</taxon>
        <taxon>Flavobacteriales</taxon>
        <taxon>Flavobacteriaceae</taxon>
        <taxon>Flavobacterium</taxon>
    </lineage>
</organism>
<protein>
    <submittedName>
        <fullName evidence="1">Uncharacterized protein</fullName>
    </submittedName>
</protein>
<accession>A0ABU9NBC7</accession>
<proteinExistence type="predicted"/>
<comment type="caution">
    <text evidence="1">The sequence shown here is derived from an EMBL/GenBank/DDBJ whole genome shotgun (WGS) entry which is preliminary data.</text>
</comment>
<name>A0ABU9NBC7_9FLAO</name>
<gene>
    <name evidence="1" type="ORF">WFZ85_15535</name>
</gene>
<keyword evidence="2" id="KW-1185">Reference proteome</keyword>
<dbReference type="RefSeq" id="WP_342697178.1">
    <property type="nucleotide sequence ID" value="NZ_JBCGDO010000043.1"/>
</dbReference>
<evidence type="ECO:0000313" key="2">
    <source>
        <dbReference type="Proteomes" id="UP001460072"/>
    </source>
</evidence>
<evidence type="ECO:0000313" key="1">
    <source>
        <dbReference type="EMBL" id="MEM0544012.1"/>
    </source>
</evidence>
<sequence>MLSLNEINKLNKLKRLEKVTHFLNEKKFLFIDNVEIYFLKSLNEKGNCETLEKIKKLINLQKNLRIALLPNHKNVSLNKIDSESLIEVYGEEYYDLYLIKNNKDKYYMIIQENNFHKNRANFELIYLEKTKIFSDIIFINKQKLN</sequence>
<dbReference type="EMBL" id="JBCGDO010000043">
    <property type="protein sequence ID" value="MEM0544012.1"/>
    <property type="molecule type" value="Genomic_DNA"/>
</dbReference>